<sequence>MQFFKQVVQGFNCCGDFSLRFAGLRRRSLVSFEFR</sequence>
<dbReference type="EMBL" id="CM017706">
    <property type="protein sequence ID" value="TYG64756.1"/>
    <property type="molecule type" value="Genomic_DNA"/>
</dbReference>
<accession>A0A5D2C9S4</accession>
<dbReference type="AlphaFoldDB" id="A0A5D2C9S4"/>
<dbReference type="Proteomes" id="UP000323506">
    <property type="component" value="Chromosome D06"/>
</dbReference>
<protein>
    <submittedName>
        <fullName evidence="1">Uncharacterized protein</fullName>
    </submittedName>
</protein>
<reference evidence="1 2" key="1">
    <citation type="submission" date="2019-06" db="EMBL/GenBank/DDBJ databases">
        <title>WGS assembly of Gossypium darwinii.</title>
        <authorList>
            <person name="Chen Z.J."/>
            <person name="Sreedasyam A."/>
            <person name="Ando A."/>
            <person name="Song Q."/>
            <person name="De L."/>
            <person name="Hulse-Kemp A."/>
            <person name="Ding M."/>
            <person name="Ye W."/>
            <person name="Kirkbride R."/>
            <person name="Jenkins J."/>
            <person name="Plott C."/>
            <person name="Lovell J."/>
            <person name="Lin Y.-M."/>
            <person name="Vaughn R."/>
            <person name="Liu B."/>
            <person name="Li W."/>
            <person name="Simpson S."/>
            <person name="Scheffler B."/>
            <person name="Saski C."/>
            <person name="Grover C."/>
            <person name="Hu G."/>
            <person name="Conover J."/>
            <person name="Carlson J."/>
            <person name="Shu S."/>
            <person name="Boston L."/>
            <person name="Williams M."/>
            <person name="Peterson D."/>
            <person name="Mcgee K."/>
            <person name="Jones D."/>
            <person name="Wendel J."/>
            <person name="Stelly D."/>
            <person name="Grimwood J."/>
            <person name="Schmutz J."/>
        </authorList>
    </citation>
    <scope>NUCLEOTIDE SEQUENCE [LARGE SCALE GENOMIC DNA]</scope>
    <source>
        <strain evidence="1">1808015.09</strain>
    </source>
</reference>
<proteinExistence type="predicted"/>
<evidence type="ECO:0000313" key="1">
    <source>
        <dbReference type="EMBL" id="TYG64756.1"/>
    </source>
</evidence>
<keyword evidence="2" id="KW-1185">Reference proteome</keyword>
<evidence type="ECO:0000313" key="2">
    <source>
        <dbReference type="Proteomes" id="UP000323506"/>
    </source>
</evidence>
<gene>
    <name evidence="1" type="ORF">ES288_D06G134000v1</name>
</gene>
<name>A0A5D2C9S4_GOSDA</name>
<organism evidence="1 2">
    <name type="scientific">Gossypium darwinii</name>
    <name type="common">Darwin's cotton</name>
    <name type="synonym">Gossypium barbadense var. darwinii</name>
    <dbReference type="NCBI Taxonomy" id="34276"/>
    <lineage>
        <taxon>Eukaryota</taxon>
        <taxon>Viridiplantae</taxon>
        <taxon>Streptophyta</taxon>
        <taxon>Embryophyta</taxon>
        <taxon>Tracheophyta</taxon>
        <taxon>Spermatophyta</taxon>
        <taxon>Magnoliopsida</taxon>
        <taxon>eudicotyledons</taxon>
        <taxon>Gunneridae</taxon>
        <taxon>Pentapetalae</taxon>
        <taxon>rosids</taxon>
        <taxon>malvids</taxon>
        <taxon>Malvales</taxon>
        <taxon>Malvaceae</taxon>
        <taxon>Malvoideae</taxon>
        <taxon>Gossypium</taxon>
    </lineage>
</organism>